<evidence type="ECO:0000259" key="1">
    <source>
        <dbReference type="Pfam" id="PF13087"/>
    </source>
</evidence>
<dbReference type="InterPro" id="IPR027417">
    <property type="entry name" value="P-loop_NTPase"/>
</dbReference>
<sequence length="251" mass="28190">MLDKSTKVQPADLVILTSKMEKEHLVKRIQYILLGDMKQLESYNTIRVLAPVNTSPNKMLLEMNLVPSRLSNVYRTYGEIYIQTQLPDSIFPGNGHKAFHFISNNHSSHPVAQSRANPKEAADVVNYVNELLRCAIQPSSIAVITLNTAQKDLLQNAKAENATWLFSHAVQPLCKPKLIRKKFNNNESSIADESRIQLKNRVTSHVYLISDPSIILVSLFLSRYFTTVSGTFPPFLFGNSSSNCAISNSFH</sequence>
<dbReference type="Pfam" id="PF13087">
    <property type="entry name" value="AAA_12"/>
    <property type="match status" value="1"/>
</dbReference>
<dbReference type="WBParaSite" id="Csp11.Scaffold629.g14291.t1">
    <property type="protein sequence ID" value="Csp11.Scaffold629.g14291.t1"/>
    <property type="gene ID" value="Csp11.Scaffold629.g14291"/>
</dbReference>
<reference evidence="3" key="1">
    <citation type="submission" date="2016-11" db="UniProtKB">
        <authorList>
            <consortium name="WormBaseParasite"/>
        </authorList>
    </citation>
    <scope>IDENTIFICATION</scope>
</reference>
<name>A0A1I7U2V1_9PELO</name>
<protein>
    <submittedName>
        <fullName evidence="3">AAA_12 domain-containing protein</fullName>
    </submittedName>
</protein>
<keyword evidence="2" id="KW-1185">Reference proteome</keyword>
<evidence type="ECO:0000313" key="3">
    <source>
        <dbReference type="WBParaSite" id="Csp11.Scaffold629.g14291.t1"/>
    </source>
</evidence>
<dbReference type="Proteomes" id="UP000095282">
    <property type="component" value="Unplaced"/>
</dbReference>
<dbReference type="Gene3D" id="3.40.50.300">
    <property type="entry name" value="P-loop containing nucleotide triphosphate hydrolases"/>
    <property type="match status" value="1"/>
</dbReference>
<dbReference type="SUPFAM" id="SSF52540">
    <property type="entry name" value="P-loop containing nucleoside triphosphate hydrolases"/>
    <property type="match status" value="1"/>
</dbReference>
<evidence type="ECO:0000313" key="2">
    <source>
        <dbReference type="Proteomes" id="UP000095282"/>
    </source>
</evidence>
<feature type="domain" description="DNA2/NAM7 helicase-like C-terminal" evidence="1">
    <location>
        <begin position="101"/>
        <end position="160"/>
    </location>
</feature>
<organism evidence="2 3">
    <name type="scientific">Caenorhabditis tropicalis</name>
    <dbReference type="NCBI Taxonomy" id="1561998"/>
    <lineage>
        <taxon>Eukaryota</taxon>
        <taxon>Metazoa</taxon>
        <taxon>Ecdysozoa</taxon>
        <taxon>Nematoda</taxon>
        <taxon>Chromadorea</taxon>
        <taxon>Rhabditida</taxon>
        <taxon>Rhabditina</taxon>
        <taxon>Rhabditomorpha</taxon>
        <taxon>Rhabditoidea</taxon>
        <taxon>Rhabditidae</taxon>
        <taxon>Peloderinae</taxon>
        <taxon>Caenorhabditis</taxon>
    </lineage>
</organism>
<accession>A0A1I7U2V1</accession>
<proteinExistence type="predicted"/>
<dbReference type="STRING" id="1561998.A0A1I7U2V1"/>
<dbReference type="InterPro" id="IPR041679">
    <property type="entry name" value="DNA2/NAM7-like_C"/>
</dbReference>
<dbReference type="AlphaFoldDB" id="A0A1I7U2V1"/>